<gene>
    <name evidence="3" type="ORF">ACFFLS_17855</name>
</gene>
<feature type="domain" description="Glycosyltransferase subfamily 4-like N-terminal" evidence="2">
    <location>
        <begin position="63"/>
        <end position="155"/>
    </location>
</feature>
<reference evidence="3 4" key="1">
    <citation type="submission" date="2024-09" db="EMBL/GenBank/DDBJ databases">
        <authorList>
            <person name="Sun Q."/>
            <person name="Mori K."/>
        </authorList>
    </citation>
    <scope>NUCLEOTIDE SEQUENCE [LARGE SCALE GENOMIC DNA]</scope>
    <source>
        <strain evidence="3 4">CGMCC 1.12926</strain>
    </source>
</reference>
<accession>A0ABV6BW53</accession>
<keyword evidence="3" id="KW-0808">Transferase</keyword>
<evidence type="ECO:0000313" key="3">
    <source>
        <dbReference type="EMBL" id="MFC0078917.1"/>
    </source>
</evidence>
<sequence length="348" mass="40421">MKIAFILPSLVNTGPIVVVHNIVNHLKDKVDLIDVYYLDDDSSTLNFECNVFKIDKNNPVKFDDYDVIHSHTLRADYYVYKWRKRISRAKIISTIHQDTFKSFSMEYNNFVSFFLTHYWCHIHRRFDGVISISNQIKDKYNNLLSNNLTTIYNGCTIDNIDTDAAIEKSITKYKEEGYKVLGAYAYITKRKGLSQVVKVLELLPNYVFVLIGDGPDLVKIKEIVKKLNLSDRVLFLPYMHAPYSYLDFFDIYMMPSYSEGFGLAMVEAALAKKSIVCSNLPSFNEIFNSEEVCFFELDNLSSLQKSIETAYLERHQRGERANSKAVMFFTAEKMAENHLSYYKKILKN</sequence>
<keyword evidence="3" id="KW-0328">Glycosyltransferase</keyword>
<dbReference type="RefSeq" id="WP_379683491.1">
    <property type="nucleotide sequence ID" value="NZ_JBHLYW010000011.1"/>
</dbReference>
<keyword evidence="4" id="KW-1185">Reference proteome</keyword>
<dbReference type="InterPro" id="IPR028098">
    <property type="entry name" value="Glyco_trans_4-like_N"/>
</dbReference>
<evidence type="ECO:0000259" key="1">
    <source>
        <dbReference type="Pfam" id="PF00534"/>
    </source>
</evidence>
<dbReference type="Pfam" id="PF13439">
    <property type="entry name" value="Glyco_transf_4"/>
    <property type="match status" value="1"/>
</dbReference>
<proteinExistence type="predicted"/>
<organism evidence="3 4">
    <name type="scientific">Flavobacterium procerum</name>
    <dbReference type="NCBI Taxonomy" id="1455569"/>
    <lineage>
        <taxon>Bacteria</taxon>
        <taxon>Pseudomonadati</taxon>
        <taxon>Bacteroidota</taxon>
        <taxon>Flavobacteriia</taxon>
        <taxon>Flavobacteriales</taxon>
        <taxon>Flavobacteriaceae</taxon>
        <taxon>Flavobacterium</taxon>
    </lineage>
</organism>
<dbReference type="Proteomes" id="UP001589734">
    <property type="component" value="Unassembled WGS sequence"/>
</dbReference>
<protein>
    <submittedName>
        <fullName evidence="3">Glycosyltransferase family 4 protein</fullName>
        <ecNumber evidence="3">2.4.-.-</ecNumber>
    </submittedName>
</protein>
<evidence type="ECO:0000259" key="2">
    <source>
        <dbReference type="Pfam" id="PF13439"/>
    </source>
</evidence>
<dbReference type="PANTHER" id="PTHR12526">
    <property type="entry name" value="GLYCOSYLTRANSFERASE"/>
    <property type="match status" value="1"/>
</dbReference>
<dbReference type="InterPro" id="IPR001296">
    <property type="entry name" value="Glyco_trans_1"/>
</dbReference>
<dbReference type="EC" id="2.4.-.-" evidence="3"/>
<dbReference type="Pfam" id="PF00534">
    <property type="entry name" value="Glycos_transf_1"/>
    <property type="match status" value="1"/>
</dbReference>
<feature type="domain" description="Glycosyl transferase family 1" evidence="1">
    <location>
        <begin position="173"/>
        <end position="314"/>
    </location>
</feature>
<dbReference type="GO" id="GO:0016757">
    <property type="term" value="F:glycosyltransferase activity"/>
    <property type="evidence" value="ECO:0007669"/>
    <property type="project" value="UniProtKB-KW"/>
</dbReference>
<name>A0ABV6BW53_9FLAO</name>
<comment type="caution">
    <text evidence="3">The sequence shown here is derived from an EMBL/GenBank/DDBJ whole genome shotgun (WGS) entry which is preliminary data.</text>
</comment>
<dbReference type="SUPFAM" id="SSF53756">
    <property type="entry name" value="UDP-Glycosyltransferase/glycogen phosphorylase"/>
    <property type="match status" value="1"/>
</dbReference>
<dbReference type="PANTHER" id="PTHR12526:SF630">
    <property type="entry name" value="GLYCOSYLTRANSFERASE"/>
    <property type="match status" value="1"/>
</dbReference>
<evidence type="ECO:0000313" key="4">
    <source>
        <dbReference type="Proteomes" id="UP001589734"/>
    </source>
</evidence>
<dbReference type="CDD" id="cd03801">
    <property type="entry name" value="GT4_PimA-like"/>
    <property type="match status" value="1"/>
</dbReference>
<dbReference type="Gene3D" id="3.40.50.2000">
    <property type="entry name" value="Glycogen Phosphorylase B"/>
    <property type="match status" value="2"/>
</dbReference>
<dbReference type="EMBL" id="JBHLYW010000011">
    <property type="protein sequence ID" value="MFC0078917.1"/>
    <property type="molecule type" value="Genomic_DNA"/>
</dbReference>